<gene>
    <name evidence="2" type="ORF">SAMN02745190_00793</name>
</gene>
<sequence>MRHMLELFNFANAPEEINRLFGGKKENLVSFIEGNNLDGMELMACEPLQEDFLERRYVKGSHLIFWPTWFGFWRQDEERLRRDIGNDEAVRYMYGTENVREWLGFWRDNIRRSVEAGAEYLVFHIAESEPSALSSRQFTVTDEEIVGASVELVNSLCNEIPEDCLLLFENLWWPGLTLLKPRLMEKLLESVRHKNCGFMMDTGHLMNTNLELRNEAESVDYVLDIYRRLGELQKYVRGIHLHQSQSGEYVKAMMSKHIGKGPGEIFEYIRNVDRHLPFRTTDVKRILEEVQPEYLVHEFLPKSTEDWNMKLAVQRHALGLV</sequence>
<proteinExistence type="predicted"/>
<organism evidence="2 3">
    <name type="scientific">Schwartzia succinivorans DSM 10502</name>
    <dbReference type="NCBI Taxonomy" id="1123243"/>
    <lineage>
        <taxon>Bacteria</taxon>
        <taxon>Bacillati</taxon>
        <taxon>Bacillota</taxon>
        <taxon>Negativicutes</taxon>
        <taxon>Selenomonadales</taxon>
        <taxon>Selenomonadaceae</taxon>
        <taxon>Schwartzia</taxon>
    </lineage>
</organism>
<dbReference type="Pfam" id="PF01261">
    <property type="entry name" value="AP_endonuc_2"/>
    <property type="match status" value="1"/>
</dbReference>
<dbReference type="GO" id="GO:0016853">
    <property type="term" value="F:isomerase activity"/>
    <property type="evidence" value="ECO:0007669"/>
    <property type="project" value="UniProtKB-KW"/>
</dbReference>
<dbReference type="Proteomes" id="UP000184404">
    <property type="component" value="Unassembled WGS sequence"/>
</dbReference>
<dbReference type="AlphaFoldDB" id="A0A1M4UVC3"/>
<dbReference type="InterPro" id="IPR036237">
    <property type="entry name" value="Xyl_isomerase-like_sf"/>
</dbReference>
<dbReference type="Gene3D" id="3.20.20.150">
    <property type="entry name" value="Divalent-metal-dependent TIM barrel enzymes"/>
    <property type="match status" value="1"/>
</dbReference>
<feature type="domain" description="Xylose isomerase-like TIM barrel" evidence="1">
    <location>
        <begin position="104"/>
        <end position="279"/>
    </location>
</feature>
<evidence type="ECO:0000313" key="3">
    <source>
        <dbReference type="Proteomes" id="UP000184404"/>
    </source>
</evidence>
<name>A0A1M4UVC3_9FIRM</name>
<accession>A0A1M4UVC3</accession>
<dbReference type="STRING" id="1123243.SAMN02745190_00793"/>
<keyword evidence="2" id="KW-0413">Isomerase</keyword>
<reference evidence="2 3" key="1">
    <citation type="submission" date="2016-11" db="EMBL/GenBank/DDBJ databases">
        <authorList>
            <person name="Jaros S."/>
            <person name="Januszkiewicz K."/>
            <person name="Wedrychowicz H."/>
        </authorList>
    </citation>
    <scope>NUCLEOTIDE SEQUENCE [LARGE SCALE GENOMIC DNA]</scope>
    <source>
        <strain evidence="2 3">DSM 10502</strain>
    </source>
</reference>
<dbReference type="SUPFAM" id="SSF51658">
    <property type="entry name" value="Xylose isomerase-like"/>
    <property type="match status" value="1"/>
</dbReference>
<protein>
    <submittedName>
        <fullName evidence="2">Xylose isomerase-like TIM barrel</fullName>
    </submittedName>
</protein>
<evidence type="ECO:0000313" key="2">
    <source>
        <dbReference type="EMBL" id="SHE60635.1"/>
    </source>
</evidence>
<keyword evidence="3" id="KW-1185">Reference proteome</keyword>
<dbReference type="EMBL" id="FQUG01000003">
    <property type="protein sequence ID" value="SHE60635.1"/>
    <property type="molecule type" value="Genomic_DNA"/>
</dbReference>
<dbReference type="InterPro" id="IPR013022">
    <property type="entry name" value="Xyl_isomerase-like_TIM-brl"/>
</dbReference>
<evidence type="ECO:0000259" key="1">
    <source>
        <dbReference type="Pfam" id="PF01261"/>
    </source>
</evidence>